<evidence type="ECO:0000313" key="9">
    <source>
        <dbReference type="EMBL" id="CAJ2503150.1"/>
    </source>
</evidence>
<evidence type="ECO:0000259" key="8">
    <source>
        <dbReference type="Pfam" id="PF20684"/>
    </source>
</evidence>
<dbReference type="Pfam" id="PF20684">
    <property type="entry name" value="Fung_rhodopsin"/>
    <property type="match status" value="1"/>
</dbReference>
<feature type="region of interest" description="Disordered" evidence="6">
    <location>
        <begin position="282"/>
        <end position="323"/>
    </location>
</feature>
<evidence type="ECO:0000256" key="7">
    <source>
        <dbReference type="SAM" id="Phobius"/>
    </source>
</evidence>
<dbReference type="PANTHER" id="PTHR33048:SF163">
    <property type="entry name" value="INTEGRAL MEMBRANE PROTEIN (AFU_ORTHOLOGUE AFUA_8G05510)"/>
    <property type="match status" value="1"/>
</dbReference>
<keyword evidence="3 7" id="KW-1133">Transmembrane helix</keyword>
<evidence type="ECO:0000256" key="2">
    <source>
        <dbReference type="ARBA" id="ARBA00022692"/>
    </source>
</evidence>
<comment type="subcellular location">
    <subcellularLocation>
        <location evidence="1">Membrane</location>
        <topology evidence="1">Multi-pass membrane protein</topology>
    </subcellularLocation>
</comment>
<keyword evidence="2 7" id="KW-0812">Transmembrane</keyword>
<proteinExistence type="inferred from homology"/>
<evidence type="ECO:0000256" key="4">
    <source>
        <dbReference type="ARBA" id="ARBA00023136"/>
    </source>
</evidence>
<feature type="transmembrane region" description="Helical" evidence="7">
    <location>
        <begin position="212"/>
        <end position="234"/>
    </location>
</feature>
<feature type="transmembrane region" description="Helical" evidence="7">
    <location>
        <begin position="177"/>
        <end position="200"/>
    </location>
</feature>
<feature type="domain" description="Rhodopsin" evidence="8">
    <location>
        <begin position="36"/>
        <end position="277"/>
    </location>
</feature>
<feature type="transmembrane region" description="Helical" evidence="7">
    <location>
        <begin position="52"/>
        <end position="76"/>
    </location>
</feature>
<protein>
    <submittedName>
        <fullName evidence="9">Uu.00g105440.m01.CDS01</fullName>
    </submittedName>
</protein>
<feature type="transmembrane region" description="Helical" evidence="7">
    <location>
        <begin position="96"/>
        <end position="118"/>
    </location>
</feature>
<keyword evidence="10" id="KW-1185">Reference proteome</keyword>
<evidence type="ECO:0000256" key="6">
    <source>
        <dbReference type="SAM" id="MobiDB-lite"/>
    </source>
</evidence>
<accession>A0AAI8YFX8</accession>
<dbReference type="GO" id="GO:0016020">
    <property type="term" value="C:membrane"/>
    <property type="evidence" value="ECO:0007669"/>
    <property type="project" value="UniProtKB-SubCell"/>
</dbReference>
<feature type="transmembrane region" description="Helical" evidence="7">
    <location>
        <begin position="130"/>
        <end position="151"/>
    </location>
</feature>
<evidence type="ECO:0000256" key="3">
    <source>
        <dbReference type="ARBA" id="ARBA00022989"/>
    </source>
</evidence>
<evidence type="ECO:0000256" key="1">
    <source>
        <dbReference type="ARBA" id="ARBA00004141"/>
    </source>
</evidence>
<gene>
    <name evidence="9" type="ORF">KHLLAP_LOCUS3618</name>
</gene>
<dbReference type="Proteomes" id="UP001295740">
    <property type="component" value="Unassembled WGS sequence"/>
</dbReference>
<keyword evidence="4 7" id="KW-0472">Membrane</keyword>
<comment type="similarity">
    <text evidence="5">Belongs to the SAT4 family.</text>
</comment>
<evidence type="ECO:0000256" key="5">
    <source>
        <dbReference type="ARBA" id="ARBA00038359"/>
    </source>
</evidence>
<evidence type="ECO:0000313" key="10">
    <source>
        <dbReference type="Proteomes" id="UP001295740"/>
    </source>
</evidence>
<reference evidence="9" key="1">
    <citation type="submission" date="2023-10" db="EMBL/GenBank/DDBJ databases">
        <authorList>
            <person name="Hackl T."/>
        </authorList>
    </citation>
    <scope>NUCLEOTIDE SEQUENCE</scope>
</reference>
<organism evidence="9 10">
    <name type="scientific">Anthostomella pinea</name>
    <dbReference type="NCBI Taxonomy" id="933095"/>
    <lineage>
        <taxon>Eukaryota</taxon>
        <taxon>Fungi</taxon>
        <taxon>Dikarya</taxon>
        <taxon>Ascomycota</taxon>
        <taxon>Pezizomycotina</taxon>
        <taxon>Sordariomycetes</taxon>
        <taxon>Xylariomycetidae</taxon>
        <taxon>Xylariales</taxon>
        <taxon>Xylariaceae</taxon>
        <taxon>Anthostomella</taxon>
    </lineage>
</organism>
<comment type="caution">
    <text evidence="9">The sequence shown here is derived from an EMBL/GenBank/DDBJ whole genome shotgun (WGS) entry which is preliminary data.</text>
</comment>
<dbReference type="PANTHER" id="PTHR33048">
    <property type="entry name" value="PTH11-LIKE INTEGRAL MEMBRANE PROTEIN (AFU_ORTHOLOGUE AFUA_5G11245)"/>
    <property type="match status" value="1"/>
</dbReference>
<feature type="compositionally biased region" description="Polar residues" evidence="6">
    <location>
        <begin position="282"/>
        <end position="307"/>
    </location>
</feature>
<dbReference type="AlphaFoldDB" id="A0AAI8YFX8"/>
<feature type="transmembrane region" description="Helical" evidence="7">
    <location>
        <begin position="246"/>
        <end position="271"/>
    </location>
</feature>
<name>A0AAI8YFX8_9PEZI</name>
<dbReference type="EMBL" id="CAUWAG010000004">
    <property type="protein sequence ID" value="CAJ2503150.1"/>
    <property type="molecule type" value="Genomic_DNA"/>
</dbReference>
<sequence>MASAPPAGIDLEASQQTAISVVAIVCTCVATAAYGVRLWARNFQGFGMMADDWLMLVALIFTFGTLAITILGARAGAGKHVWALDPQDVANVFELLYSYTYIYAGSVSFTKLSVLLFYRRLFERGTKWFHYRLAFAAFLCVGYPITIWGVAAGMCRPASFFWTQFIGGEGKCVDVNAAFLSLTVINMVNDIIVLLVPIPEILQLQMSTQKKLAVCGVMLLGGFVCVASVVRIWAFADFASTPDVTWIAAQVFLWSSVEPAFGIVSACLPSFRPLFRRARTKMSSGGTRDGQSGNRWAGSSSKPSRVGNSYIRFGTDNESGEDEVALTSISRGPDAPKSHPHNTIMVRSEIHQFNQAR</sequence>
<feature type="transmembrane region" description="Helical" evidence="7">
    <location>
        <begin position="18"/>
        <end position="40"/>
    </location>
</feature>
<dbReference type="InterPro" id="IPR052337">
    <property type="entry name" value="SAT4-like"/>
</dbReference>
<dbReference type="InterPro" id="IPR049326">
    <property type="entry name" value="Rhodopsin_dom_fungi"/>
</dbReference>